<dbReference type="Proteomes" id="UP000796761">
    <property type="component" value="Unassembled WGS sequence"/>
</dbReference>
<evidence type="ECO:0000256" key="8">
    <source>
        <dbReference type="ARBA" id="ARBA00022837"/>
    </source>
</evidence>
<reference evidence="18" key="1">
    <citation type="submission" date="2019-04" db="EMBL/GenBank/DDBJ databases">
        <title>Genome assembly of Zosterops borbonicus 15179.</title>
        <authorList>
            <person name="Leroy T."/>
            <person name="Anselmetti Y."/>
            <person name="Tilak M.-K."/>
            <person name="Nabholz B."/>
        </authorList>
    </citation>
    <scope>NUCLEOTIDE SEQUENCE</scope>
    <source>
        <strain evidence="18">HGM_15179</strain>
        <tissue evidence="18">Muscle</tissue>
    </source>
</reference>
<feature type="region of interest" description="Disordered" evidence="15">
    <location>
        <begin position="274"/>
        <end position="308"/>
    </location>
</feature>
<feature type="domain" description="GRIP" evidence="17">
    <location>
        <begin position="1747"/>
        <end position="1796"/>
    </location>
</feature>
<dbReference type="InterPro" id="IPR018097">
    <property type="entry name" value="EGF_Ca-bd_CS"/>
</dbReference>
<dbReference type="PROSITE" id="PS50913">
    <property type="entry name" value="GRIP"/>
    <property type="match status" value="1"/>
</dbReference>
<keyword evidence="12" id="KW-0325">Glycoprotein</keyword>
<evidence type="ECO:0000259" key="16">
    <source>
        <dbReference type="PROSITE" id="PS50026"/>
    </source>
</evidence>
<dbReference type="InterPro" id="IPR000237">
    <property type="entry name" value="GRIP_dom"/>
</dbReference>
<feature type="coiled-coil region" evidence="14">
    <location>
        <begin position="1611"/>
        <end position="1740"/>
    </location>
</feature>
<feature type="coiled-coil region" evidence="14">
    <location>
        <begin position="991"/>
        <end position="1025"/>
    </location>
</feature>
<feature type="domain" description="EGF-like" evidence="16">
    <location>
        <begin position="2011"/>
        <end position="2049"/>
    </location>
</feature>
<feature type="disulfide bond" evidence="13">
    <location>
        <begin position="2054"/>
        <end position="2064"/>
    </location>
</feature>
<feature type="region of interest" description="Disordered" evidence="15">
    <location>
        <begin position="1342"/>
        <end position="1373"/>
    </location>
</feature>
<dbReference type="PROSITE" id="PS50026">
    <property type="entry name" value="EGF_3"/>
    <property type="match status" value="4"/>
</dbReference>
<feature type="coiled-coil region" evidence="14">
    <location>
        <begin position="1179"/>
        <end position="1269"/>
    </location>
</feature>
<dbReference type="SUPFAM" id="SSF57196">
    <property type="entry name" value="EGF/Laminin"/>
    <property type="match status" value="1"/>
</dbReference>
<dbReference type="FunFam" id="2.10.25.10:FF:000010">
    <property type="entry name" value="Pro-epidermal growth factor"/>
    <property type="match status" value="1"/>
</dbReference>
<dbReference type="InterPro" id="IPR055088">
    <property type="entry name" value="Fibulin_C"/>
</dbReference>
<comment type="similarity">
    <text evidence="3">Belongs to the fibulin family.</text>
</comment>
<name>A0A8K1GP76_9PASS</name>
<dbReference type="EMBL" id="SWJQ01000089">
    <property type="protein sequence ID" value="TRZ22754.1"/>
    <property type="molecule type" value="Genomic_DNA"/>
</dbReference>
<evidence type="ECO:0000256" key="6">
    <source>
        <dbReference type="ARBA" id="ARBA00022536"/>
    </source>
</evidence>
<feature type="compositionally biased region" description="Polar residues" evidence="15">
    <location>
        <begin position="1342"/>
        <end position="1352"/>
    </location>
</feature>
<dbReference type="OrthoDB" id="425925at2759"/>
<dbReference type="GO" id="GO:0006888">
    <property type="term" value="P:endoplasmic reticulum to Golgi vesicle-mediated transport"/>
    <property type="evidence" value="ECO:0007669"/>
    <property type="project" value="TreeGrafter"/>
</dbReference>
<dbReference type="FunFam" id="2.10.25.10:FF:000487">
    <property type="entry name" value="Fibulin 5"/>
    <property type="match status" value="1"/>
</dbReference>
<keyword evidence="19" id="KW-1185">Reference proteome</keyword>
<dbReference type="InterPro" id="IPR049883">
    <property type="entry name" value="NOTCH1_EGF-like"/>
</dbReference>
<dbReference type="InterPro" id="IPR000742">
    <property type="entry name" value="EGF"/>
</dbReference>
<dbReference type="Pfam" id="PF12662">
    <property type="entry name" value="cEGF"/>
    <property type="match status" value="2"/>
</dbReference>
<keyword evidence="9" id="KW-0333">Golgi apparatus</keyword>
<proteinExistence type="inferred from homology"/>
<dbReference type="GO" id="GO:0005794">
    <property type="term" value="C:Golgi apparatus"/>
    <property type="evidence" value="ECO:0007669"/>
    <property type="project" value="UniProtKB-SubCell"/>
</dbReference>
<keyword evidence="7" id="KW-0677">Repeat</keyword>
<evidence type="ECO:0008006" key="20">
    <source>
        <dbReference type="Google" id="ProtNLM"/>
    </source>
</evidence>
<protein>
    <recommendedName>
        <fullName evidence="20">TRIPB protein</fullName>
    </recommendedName>
</protein>
<evidence type="ECO:0000256" key="10">
    <source>
        <dbReference type="ARBA" id="ARBA00023054"/>
    </source>
</evidence>
<keyword evidence="11 13" id="KW-1015">Disulfide bond</keyword>
<dbReference type="GO" id="GO:0007030">
    <property type="term" value="P:Golgi organization"/>
    <property type="evidence" value="ECO:0007669"/>
    <property type="project" value="TreeGrafter"/>
</dbReference>
<dbReference type="SMART" id="SM00181">
    <property type="entry name" value="EGF"/>
    <property type="match status" value="5"/>
</dbReference>
<feature type="compositionally biased region" description="Basic and acidic residues" evidence="15">
    <location>
        <begin position="1355"/>
        <end position="1373"/>
    </location>
</feature>
<feature type="domain" description="EGF-like" evidence="16">
    <location>
        <begin position="2050"/>
        <end position="2089"/>
    </location>
</feature>
<gene>
    <name evidence="18" type="ORF">HGM15179_004367</name>
</gene>
<feature type="coiled-coil region" evidence="14">
    <location>
        <begin position="1099"/>
        <end position="1152"/>
    </location>
</feature>
<evidence type="ECO:0000256" key="11">
    <source>
        <dbReference type="ARBA" id="ARBA00023157"/>
    </source>
</evidence>
<dbReference type="GO" id="GO:0005509">
    <property type="term" value="F:calcium ion binding"/>
    <property type="evidence" value="ECO:0007669"/>
    <property type="project" value="InterPro"/>
</dbReference>
<dbReference type="FunFam" id="2.10.25.10:FF:000240">
    <property type="entry name" value="Vitamin K-dependent protein S"/>
    <property type="match status" value="1"/>
</dbReference>
<keyword evidence="5" id="KW-0272">Extracellular matrix</keyword>
<dbReference type="SUPFAM" id="SSF57184">
    <property type="entry name" value="Growth factor receptor domain"/>
    <property type="match status" value="1"/>
</dbReference>
<feature type="coiled-coil region" evidence="14">
    <location>
        <begin position="1491"/>
        <end position="1571"/>
    </location>
</feature>
<sequence length="2291" mass="262472">MASWLGGLGSGLGQSLGQVGDSLSSLTGQISSFTKDILLEGAEEVGDAATELHVSNSRLREIESINAAQKFENDRLKKVCSDLEEKHEAAELQIKQLSVEYRNQLQQKEVEISHLKARQNALQEQLQKVQTAAQTAQLGAGVLSAATASTSYVPEVRHSSRFEGDDMDFGDIIWSQQEINRLSNEVSRLESEVDHWKQIAVSSKVQGTNDAEQSEICKLQNVVKELKQNLSQEIDEHQHELSVLQDAHRQKLVEISRRHREELQEYEERIEELENRLQQDGVSTDAMDDSKITEQKKEAQSLDGGRVEESQVVKDLEDEIRKLNHKLSSAQAENKNLTKEQEFAKLEKIQIAQDYEKLKSDFNELQRSVVEQDAVLKEQKQLQSKTSLPEDVVGLQQALLEAENEIARLSSLNQGLEKELTSAQHKHGNILSSNTEDQNSEINQLRQDLERKKHELDESVAERETLIAELEELDKQNQEATQHMITLKEQLSKQHTETDNIIKQLKLDIDCERKKVSELETEKIKTTKELDSQKEKLSHCSYALNDLHITKQQLEDNIKDLQEQLKKAQDCNSHSKKEIGELQERLKEREEELNVSLSKLTEKSNEESKYTCQDVILKEREMEIAKLQKDVSENKQINEDLQKSLSNLRTENGKLTAAIEELKQELSDAISEKKKVYLEKDTVVEALKMEKRQLESELNETEKRLLEQARNYKQTIEELSNARSMDTTALQLEHQRLVKLHQEKDFQIAELKRTIEQMESDHQETKEMLTTSLGGQKQLTDLIKEKEVFIEKYKNQALQVKQELEEYMKVSKKQDVLKQNLEEKDRSLAVMKEENNHLKEEIERLKDQQSRSTPVVEPKTLDIIIELESEVTQLKVIKNNLEEEIKVHKKTIEDQNQATMKLQQSLQEQQKEIDESKFQCEQMNVTHERLFLEKDEEIKNLQKTIEQIKTQLHKERQIIQTDPSDLFQETKVQTLNGENGNEKHDLSKVEIERLVKGIKEREMEIKLLNEKNVSLSQQIDQLSKDEVGKLTRIIQEKDLEIQALNARVSSASYRQDVLYLQQQLQAYVLEREQVLAVLSEKTRENSQLKTEYRSIMDMVAAKEAALVRLQEENRRLSNRSENSSQDMSRETIQNLSRIIREKDIEIDALSQKCQTLLTVLQTSSTGADNGAGGVNSNQFEELLQERDKLKQQVKKMEEWKQQVITTVQNMQHESAHLQEELHKLQAQMSVESDSTSRLQVDYNGLIQSYEQNEKKLKSFSQELAQVQHSIGQLYNTKDLLLSKLDLVTPSVATASTISQLSGVQNSPPEALSEECKLLQNELEQLKKKLQEKDSTIRTLQENNQRLSDSVATASEIERKSQEETESEMRQIKEKHDVLQKSLREKDILIKSKSDQLLSVSENLSNKENENELLKQAVTNLKERNLILEMDIRKLKEENENTVARCKEKETEFRALQETNMQFSMMLKEKEFESHSMKEKALAFEKLLKDKEQGKTGELNQLLNEVKSMQEKAVTFQQERDQVMVALKQKQMESSALQSEVQHLHEKEQRLNQELERLRNHLLEMEDSYTREALAAEDREVKLRKKVLMLEEKLASSSTAVENASHQASLQVESLQEQLNLVSKQRDETMLQLTISQDQVKQYALSLANLQMVLEQFQQEEKAMYSAELERHQKQSAEWKKKAENLEEKVASLQVSLEEANAALDAASRLTEQLDIKEEQIEELKKEGEIRREMLEDVQNKLMNLMNSTEGKVDKLLMRNLFIGHFHTPKNKRLEVLRLMGSILGLKKEELDQLLSEEQRGVTRWVTGWLGGGAGSKSVPTTPLRPTHQNIFNSLEPSLGQIEAGVLSSGCLEEETNSHLATASFQVVVDSDKQCTNGFDLDRASGQCLDIDECRTIPEACRGDMVCVNQNGGYLCVPRTNPVYRSPYLSPYSNVYPPPPAPGPVPNYPTVTRPLICRFGFQLDENNQCADVDECASDSHQCNPTQICINTEGGYTCSCTEGYWLLEGQCLDIDECRYGYCQQLCANVPGSYSCTCNPGFTLNDDGRSCQDVNECTSENPCTQTCVNTYGSFLCRCEPGYELEADGVNCSDMDECSFSEFLCQHECVNGPGSYYCTCPSGYNLLDDSRSCQDINECEIRNFTCTSQQTCFNIPGEYKCLDPVRCEEPYLQINENRCMCPAENPGCRDQPFTILYRVMDMVSGRSVPSDIFQMQATTRYPGAYYIFQIKSGNEGREFYMRQTGPISATLVMTRPVKGPRTIELDLEMITVNTVINFRGSSVIRLRIFVSQYSF</sequence>
<dbReference type="PROSITE" id="PS00010">
    <property type="entry name" value="ASX_HYDROXYL"/>
    <property type="match status" value="4"/>
</dbReference>
<keyword evidence="4" id="KW-0964">Secreted</keyword>
<feature type="domain" description="EGF-like" evidence="16">
    <location>
        <begin position="1970"/>
        <end position="2010"/>
    </location>
</feature>
<keyword evidence="10 14" id="KW-0175">Coiled coil</keyword>
<dbReference type="InterPro" id="IPR009030">
    <property type="entry name" value="Growth_fac_rcpt_cys_sf"/>
</dbReference>
<evidence type="ECO:0000256" key="5">
    <source>
        <dbReference type="ARBA" id="ARBA00022530"/>
    </source>
</evidence>
<evidence type="ECO:0000256" key="12">
    <source>
        <dbReference type="ARBA" id="ARBA00023180"/>
    </source>
</evidence>
<dbReference type="SMART" id="SM00179">
    <property type="entry name" value="EGF_CA"/>
    <property type="match status" value="6"/>
</dbReference>
<comment type="subcellular location">
    <subcellularLocation>
        <location evidence="2">Golgi apparatus</location>
    </subcellularLocation>
    <subcellularLocation>
        <location evidence="1">Secreted</location>
        <location evidence="1">Extracellular space</location>
        <location evidence="1">Extracellular matrix</location>
    </subcellularLocation>
</comment>
<evidence type="ECO:0000256" key="14">
    <source>
        <dbReference type="SAM" id="Coils"/>
    </source>
</evidence>
<evidence type="ECO:0000256" key="4">
    <source>
        <dbReference type="ARBA" id="ARBA00022525"/>
    </source>
</evidence>
<dbReference type="PANTHER" id="PTHR18921:SF2">
    <property type="entry name" value="THYROID RECEPTOR-INTERACTING PROTEIN 11"/>
    <property type="match status" value="1"/>
</dbReference>
<evidence type="ECO:0000256" key="15">
    <source>
        <dbReference type="SAM" id="MobiDB-lite"/>
    </source>
</evidence>
<evidence type="ECO:0000259" key="17">
    <source>
        <dbReference type="PROSITE" id="PS50913"/>
    </source>
</evidence>
<keyword evidence="6 13" id="KW-0245">EGF-like domain</keyword>
<dbReference type="InterPro" id="IPR026823">
    <property type="entry name" value="cEGF"/>
</dbReference>
<organism evidence="18 19">
    <name type="scientific">Zosterops borbonicus</name>
    <dbReference type="NCBI Taxonomy" id="364589"/>
    <lineage>
        <taxon>Eukaryota</taxon>
        <taxon>Metazoa</taxon>
        <taxon>Chordata</taxon>
        <taxon>Craniata</taxon>
        <taxon>Vertebrata</taxon>
        <taxon>Euteleostomi</taxon>
        <taxon>Archelosauria</taxon>
        <taxon>Archosauria</taxon>
        <taxon>Dinosauria</taxon>
        <taxon>Saurischia</taxon>
        <taxon>Theropoda</taxon>
        <taxon>Coelurosauria</taxon>
        <taxon>Aves</taxon>
        <taxon>Neognathae</taxon>
        <taxon>Neoaves</taxon>
        <taxon>Telluraves</taxon>
        <taxon>Australaves</taxon>
        <taxon>Passeriformes</taxon>
        <taxon>Sylvioidea</taxon>
        <taxon>Zosteropidae</taxon>
        <taxon>Zosterops</taxon>
    </lineage>
</organism>
<dbReference type="PROSITE" id="PS01186">
    <property type="entry name" value="EGF_2"/>
    <property type="match status" value="4"/>
</dbReference>
<dbReference type="Pfam" id="PF07645">
    <property type="entry name" value="EGF_CA"/>
    <property type="match status" value="2"/>
</dbReference>
<keyword evidence="8" id="KW-0106">Calcium</keyword>
<dbReference type="Gene3D" id="2.10.25.10">
    <property type="entry name" value="Laminin"/>
    <property type="match status" value="5"/>
</dbReference>
<comment type="caution">
    <text evidence="13">Lacks conserved residue(s) required for the propagation of feature annotation.</text>
</comment>
<dbReference type="GO" id="GO:0031267">
    <property type="term" value="F:small GTPase binding"/>
    <property type="evidence" value="ECO:0007669"/>
    <property type="project" value="TreeGrafter"/>
</dbReference>
<feature type="compositionally biased region" description="Basic and acidic residues" evidence="15">
    <location>
        <begin position="288"/>
        <end position="308"/>
    </location>
</feature>
<evidence type="ECO:0000256" key="9">
    <source>
        <dbReference type="ARBA" id="ARBA00023034"/>
    </source>
</evidence>
<evidence type="ECO:0000256" key="13">
    <source>
        <dbReference type="PROSITE-ProRule" id="PRU00076"/>
    </source>
</evidence>
<dbReference type="InterPro" id="IPR000152">
    <property type="entry name" value="EGF-type_Asp/Asn_hydroxyl_site"/>
</dbReference>
<feature type="coiled-coil region" evidence="14">
    <location>
        <begin position="392"/>
        <end position="958"/>
    </location>
</feature>
<evidence type="ECO:0000256" key="2">
    <source>
        <dbReference type="ARBA" id="ARBA00004555"/>
    </source>
</evidence>
<dbReference type="FunFam" id="2.10.25.10:FF:000190">
    <property type="entry name" value="fibulin-5 isoform X2"/>
    <property type="match status" value="1"/>
</dbReference>
<dbReference type="PANTHER" id="PTHR18921">
    <property type="entry name" value="MYOSIN HEAVY CHAIN - RELATED"/>
    <property type="match status" value="1"/>
</dbReference>
<feature type="coiled-coil region" evidence="14">
    <location>
        <begin position="73"/>
        <end position="132"/>
    </location>
</feature>
<comment type="caution">
    <text evidence="18">The sequence shown here is derived from an EMBL/GenBank/DDBJ whole genome shotgun (WGS) entry which is preliminary data.</text>
</comment>
<dbReference type="CDD" id="cd00054">
    <property type="entry name" value="EGF_CA"/>
    <property type="match status" value="6"/>
</dbReference>
<evidence type="ECO:0000256" key="3">
    <source>
        <dbReference type="ARBA" id="ARBA00006127"/>
    </source>
</evidence>
<evidence type="ECO:0000256" key="1">
    <source>
        <dbReference type="ARBA" id="ARBA00004498"/>
    </source>
</evidence>
<dbReference type="Pfam" id="PF22914">
    <property type="entry name" value="Fibulin_C"/>
    <property type="match status" value="1"/>
</dbReference>
<feature type="domain" description="EGF-like" evidence="16">
    <location>
        <begin position="2090"/>
        <end position="2130"/>
    </location>
</feature>
<dbReference type="PROSITE" id="PS01187">
    <property type="entry name" value="EGF_CA"/>
    <property type="match status" value="2"/>
</dbReference>
<dbReference type="InterPro" id="IPR001881">
    <property type="entry name" value="EGF-like_Ca-bd_dom"/>
</dbReference>
<evidence type="ECO:0000256" key="7">
    <source>
        <dbReference type="ARBA" id="ARBA00022737"/>
    </source>
</evidence>
<evidence type="ECO:0000313" key="18">
    <source>
        <dbReference type="EMBL" id="TRZ22754.1"/>
    </source>
</evidence>
<evidence type="ECO:0000313" key="19">
    <source>
        <dbReference type="Proteomes" id="UP000796761"/>
    </source>
</evidence>
<accession>A0A8K1GP76</accession>